<evidence type="ECO:0000313" key="2">
    <source>
        <dbReference type="Proteomes" id="UP000501325"/>
    </source>
</evidence>
<reference evidence="1 2" key="1">
    <citation type="submission" date="2020-01" db="EMBL/GenBank/DDBJ databases">
        <authorList>
            <person name="Wang S."/>
        </authorList>
    </citation>
    <scope>NUCLEOTIDE SEQUENCE [LARGE SCALE GENOMIC DNA]</scope>
    <source>
        <strain evidence="1 2">D151-2-6</strain>
    </source>
</reference>
<dbReference type="AlphaFoldDB" id="A0AB37E611"/>
<dbReference type="Pfam" id="PF04365">
    <property type="entry name" value="BrnT_toxin"/>
    <property type="match status" value="1"/>
</dbReference>
<accession>A0AB37E611</accession>
<dbReference type="KEGG" id="bmed:GYM46_06860"/>
<dbReference type="RefSeq" id="WP_008259291.1">
    <property type="nucleotide sequence ID" value="NZ_CP048751.1"/>
</dbReference>
<dbReference type="InterPro" id="IPR038573">
    <property type="entry name" value="BrnT_sf"/>
</dbReference>
<sequence>MKISYDEAKRLQTLEARELDFRDAGRMFAGDCLTVEDDRRDYGERRLQTMGLLDGVVVMVVWTPRDAGRRIISMRKCNGPERDFYLAELGRSR</sequence>
<protein>
    <submittedName>
        <fullName evidence="1">BrnT family toxin</fullName>
    </submittedName>
</protein>
<gene>
    <name evidence="1" type="ORF">GYM46_06860</name>
</gene>
<proteinExistence type="predicted"/>
<name>A0AB37E611_9CAUL</name>
<evidence type="ECO:0000313" key="1">
    <source>
        <dbReference type="EMBL" id="QIH72694.1"/>
    </source>
</evidence>
<dbReference type="EMBL" id="CP048751">
    <property type="protein sequence ID" value="QIH72694.1"/>
    <property type="molecule type" value="Genomic_DNA"/>
</dbReference>
<organism evidence="1 2">
    <name type="scientific">Brevundimonas mediterranea</name>
    <dbReference type="NCBI Taxonomy" id="74329"/>
    <lineage>
        <taxon>Bacteria</taxon>
        <taxon>Pseudomonadati</taxon>
        <taxon>Pseudomonadota</taxon>
        <taxon>Alphaproteobacteria</taxon>
        <taxon>Caulobacterales</taxon>
        <taxon>Caulobacteraceae</taxon>
        <taxon>Brevundimonas</taxon>
    </lineage>
</organism>
<dbReference type="InterPro" id="IPR007460">
    <property type="entry name" value="BrnT_toxin"/>
</dbReference>
<dbReference type="Proteomes" id="UP000501325">
    <property type="component" value="Chromosome"/>
</dbReference>
<dbReference type="Gene3D" id="3.10.450.530">
    <property type="entry name" value="Ribonuclease toxin, BrnT, of type II toxin-antitoxin system"/>
    <property type="match status" value="1"/>
</dbReference>